<keyword evidence="2" id="KW-1185">Reference proteome</keyword>
<accession>A0A1I0ARL8</accession>
<dbReference type="Pfam" id="PF11281">
    <property type="entry name" value="DUF3083"/>
    <property type="match status" value="1"/>
</dbReference>
<dbReference type="Proteomes" id="UP000199308">
    <property type="component" value="Unassembled WGS sequence"/>
</dbReference>
<evidence type="ECO:0000313" key="1">
    <source>
        <dbReference type="EMBL" id="SES96999.1"/>
    </source>
</evidence>
<dbReference type="EMBL" id="FOHK01000003">
    <property type="protein sequence ID" value="SES96999.1"/>
    <property type="molecule type" value="Genomic_DNA"/>
</dbReference>
<dbReference type="InterPro" id="IPR021433">
    <property type="entry name" value="DUF3083"/>
</dbReference>
<organism evidence="1 2">
    <name type="scientific">Thalassotalea agarivorans</name>
    <name type="common">Thalassomonas agarivorans</name>
    <dbReference type="NCBI Taxonomy" id="349064"/>
    <lineage>
        <taxon>Bacteria</taxon>
        <taxon>Pseudomonadati</taxon>
        <taxon>Pseudomonadota</taxon>
        <taxon>Gammaproteobacteria</taxon>
        <taxon>Alteromonadales</taxon>
        <taxon>Colwelliaceae</taxon>
        <taxon>Thalassotalea</taxon>
    </lineage>
</organism>
<evidence type="ECO:0008006" key="3">
    <source>
        <dbReference type="Google" id="ProtNLM"/>
    </source>
</evidence>
<gene>
    <name evidence="1" type="ORF">SAMN05660429_00796</name>
</gene>
<sequence length="377" mass="42863">MSIIRKRSAAHKTYVPENARDNQYLLAEFPLSPQLLADLNKPIAQVDSYNSASKASPYYYVYHNLCEIFFSLAKEMSITNGLLIANDKLARVRFSNEMHQWQTNQQILFYYNPMQHSVSKAFCDPDKQAKKITLLFLASGEDLRLNAAKFHQKIATFLNTFANKIALPAKQIRFRDHQHLTFDLFAKEKYQSESIAHKLRPIAIRYGSQGTVLPAEVTSLTYVVVNFELSPSVINTVQVDKQSSDPFNPLYTFLTDKFSESAKKYNLNNGALIANGLVPIVRWSLHEISANMGELQMLGYNPNKGSCGLISKWNPKELVENFQLVFVATSDNESKYGYGSFVNQIRAALNLFCEKLDLDPKADEVIVRIHQHIAYDT</sequence>
<proteinExistence type="predicted"/>
<dbReference type="RefSeq" id="WP_093327870.1">
    <property type="nucleotide sequence ID" value="NZ_AP027363.1"/>
</dbReference>
<dbReference type="AlphaFoldDB" id="A0A1I0ARL8"/>
<reference evidence="1 2" key="1">
    <citation type="submission" date="2016-10" db="EMBL/GenBank/DDBJ databases">
        <authorList>
            <person name="de Groot N.N."/>
        </authorList>
    </citation>
    <scope>NUCLEOTIDE SEQUENCE [LARGE SCALE GENOMIC DNA]</scope>
    <source>
        <strain evidence="1 2">DSM 19706</strain>
    </source>
</reference>
<protein>
    <recommendedName>
        <fullName evidence="3">DUF3083 domain-containing protein</fullName>
    </recommendedName>
</protein>
<name>A0A1I0ARL8_THASX</name>
<dbReference type="OrthoDB" id="6288569at2"/>
<evidence type="ECO:0000313" key="2">
    <source>
        <dbReference type="Proteomes" id="UP000199308"/>
    </source>
</evidence>